<feature type="chain" id="PRO_5046321551" evidence="8">
    <location>
        <begin position="19"/>
        <end position="419"/>
    </location>
</feature>
<evidence type="ECO:0000256" key="4">
    <source>
        <dbReference type="ARBA" id="ARBA00022960"/>
    </source>
</evidence>
<evidence type="ECO:0000313" key="11">
    <source>
        <dbReference type="Proteomes" id="UP001596116"/>
    </source>
</evidence>
<dbReference type="Proteomes" id="UP001596116">
    <property type="component" value="Unassembled WGS sequence"/>
</dbReference>
<feature type="domain" description="L,D-TPase catalytic" evidence="9">
    <location>
        <begin position="182"/>
        <end position="333"/>
    </location>
</feature>
<dbReference type="EMBL" id="JBHPON010000001">
    <property type="protein sequence ID" value="MFC6035199.1"/>
    <property type="molecule type" value="Genomic_DNA"/>
</dbReference>
<dbReference type="Gene3D" id="2.40.440.10">
    <property type="entry name" value="L,D-transpeptidase catalytic domain-like"/>
    <property type="match status" value="1"/>
</dbReference>
<dbReference type="PROSITE" id="PS52029">
    <property type="entry name" value="LD_TPASE"/>
    <property type="match status" value="1"/>
</dbReference>
<comment type="caution">
    <text evidence="10">The sequence shown here is derived from an EMBL/GenBank/DDBJ whole genome shotgun (WGS) entry which is preliminary data.</text>
</comment>
<keyword evidence="6 7" id="KW-0961">Cell wall biogenesis/degradation</keyword>
<dbReference type="PANTHER" id="PTHR41533">
    <property type="entry name" value="L,D-TRANSPEPTIDASE HI_1667-RELATED"/>
    <property type="match status" value="1"/>
</dbReference>
<sequence length="419" mass="44719">MKIFAAIFSGIIACTLLAACSLASIGETDAVIAPDVDRKDASALIAAVKNLGPDGVPETHYEVTALEAAMTANDPALIRTGAGAVFNLVAAELSGGLTPPEARLGWRMENDAPDPGALAALEEKAFDTGDFAQAFATLAPRHAQYRQLKAALAAEGLDPEQKARLRLNMERWRWMPHDLGADYILVNVPAFELMLVRGGKITARRRVVTGSPALPTPQLKAIVTGVIFNPTWFVPPSIVRESVGALLKNDPARAKRLGYYLGTDGGVRQKPGPANALGQMKLVMPNPYSVFLHDTPSKDAFQREPRALSHGCIRVEDATGFARILLGDAISDDEFKDILSKRRTVEIDLDTPLPVYVSYFTAFAAEDGAVAFYADAYGLDAPLLARFGGAPAEGGDPIKSLIEEACPESANDAALPENL</sequence>
<keyword evidence="4 7" id="KW-0133">Cell shape</keyword>
<accession>A0ABW1KTE1</accession>
<dbReference type="Pfam" id="PF03734">
    <property type="entry name" value="YkuD"/>
    <property type="match status" value="1"/>
</dbReference>
<evidence type="ECO:0000256" key="7">
    <source>
        <dbReference type="PROSITE-ProRule" id="PRU01373"/>
    </source>
</evidence>
<feature type="signal peptide" evidence="8">
    <location>
        <begin position="1"/>
        <end position="18"/>
    </location>
</feature>
<dbReference type="PROSITE" id="PS51257">
    <property type="entry name" value="PROKAR_LIPOPROTEIN"/>
    <property type="match status" value="1"/>
</dbReference>
<evidence type="ECO:0000256" key="6">
    <source>
        <dbReference type="ARBA" id="ARBA00023316"/>
    </source>
</evidence>
<gene>
    <name evidence="10" type="ORF">ACFMB1_06560</name>
</gene>
<dbReference type="InterPro" id="IPR005490">
    <property type="entry name" value="LD_TPept_cat_dom"/>
</dbReference>
<feature type="active site" description="Nucleophile" evidence="7">
    <location>
        <position position="312"/>
    </location>
</feature>
<proteinExistence type="inferred from homology"/>
<name>A0ABW1KTE1_9PROT</name>
<keyword evidence="3" id="KW-0808">Transferase</keyword>
<evidence type="ECO:0000256" key="2">
    <source>
        <dbReference type="ARBA" id="ARBA00005992"/>
    </source>
</evidence>
<evidence type="ECO:0000256" key="5">
    <source>
        <dbReference type="ARBA" id="ARBA00022984"/>
    </source>
</evidence>
<dbReference type="SUPFAM" id="SSF141523">
    <property type="entry name" value="L,D-transpeptidase catalytic domain-like"/>
    <property type="match status" value="1"/>
</dbReference>
<dbReference type="PANTHER" id="PTHR41533:SF2">
    <property type="entry name" value="BLR7131 PROTEIN"/>
    <property type="match status" value="1"/>
</dbReference>
<dbReference type="RefSeq" id="WP_379879474.1">
    <property type="nucleotide sequence ID" value="NZ_JBHPON010000001.1"/>
</dbReference>
<keyword evidence="5 7" id="KW-0573">Peptidoglycan synthesis</keyword>
<dbReference type="InterPro" id="IPR038063">
    <property type="entry name" value="Transpep_catalytic_dom"/>
</dbReference>
<dbReference type="InterPro" id="IPR045380">
    <property type="entry name" value="LD_TPept_scaffold_dom"/>
</dbReference>
<evidence type="ECO:0000256" key="8">
    <source>
        <dbReference type="SAM" id="SignalP"/>
    </source>
</evidence>
<evidence type="ECO:0000256" key="1">
    <source>
        <dbReference type="ARBA" id="ARBA00004752"/>
    </source>
</evidence>
<protein>
    <submittedName>
        <fullName evidence="10">L,D-transpeptidase family protein</fullName>
    </submittedName>
</protein>
<feature type="active site" description="Proton donor/acceptor" evidence="7">
    <location>
        <position position="293"/>
    </location>
</feature>
<keyword evidence="8" id="KW-0732">Signal</keyword>
<evidence type="ECO:0000313" key="10">
    <source>
        <dbReference type="EMBL" id="MFC6035199.1"/>
    </source>
</evidence>
<reference evidence="10 11" key="1">
    <citation type="submission" date="2024-09" db="EMBL/GenBank/DDBJ databases">
        <authorList>
            <person name="Zhang Z.-H."/>
        </authorList>
    </citation>
    <scope>NUCLEOTIDE SEQUENCE [LARGE SCALE GENOMIC DNA]</scope>
    <source>
        <strain evidence="10 11">HHTR114</strain>
    </source>
</reference>
<organism evidence="10 11">
    <name type="scientific">Hyphococcus aureus</name>
    <dbReference type="NCBI Taxonomy" id="2666033"/>
    <lineage>
        <taxon>Bacteria</taxon>
        <taxon>Pseudomonadati</taxon>
        <taxon>Pseudomonadota</taxon>
        <taxon>Alphaproteobacteria</taxon>
        <taxon>Parvularculales</taxon>
        <taxon>Parvularculaceae</taxon>
        <taxon>Hyphococcus</taxon>
    </lineage>
</organism>
<evidence type="ECO:0000256" key="3">
    <source>
        <dbReference type="ARBA" id="ARBA00022679"/>
    </source>
</evidence>
<keyword evidence="11" id="KW-1185">Reference proteome</keyword>
<dbReference type="InterPro" id="IPR052905">
    <property type="entry name" value="LD-transpeptidase_YkuD-like"/>
</dbReference>
<comment type="similarity">
    <text evidence="2">Belongs to the YkuD family.</text>
</comment>
<dbReference type="CDD" id="cd16913">
    <property type="entry name" value="YkuD_like"/>
    <property type="match status" value="1"/>
</dbReference>
<evidence type="ECO:0000259" key="9">
    <source>
        <dbReference type="PROSITE" id="PS52029"/>
    </source>
</evidence>
<dbReference type="Pfam" id="PF20142">
    <property type="entry name" value="Scaffold"/>
    <property type="match status" value="1"/>
</dbReference>
<comment type="pathway">
    <text evidence="1 7">Cell wall biogenesis; peptidoglycan biosynthesis.</text>
</comment>